<dbReference type="EMBL" id="AP024702">
    <property type="protein sequence ID" value="BCX49064.1"/>
    <property type="molecule type" value="Genomic_DNA"/>
</dbReference>
<feature type="domain" description="BD-FAE-like" evidence="4">
    <location>
        <begin position="56"/>
        <end position="160"/>
    </location>
</feature>
<evidence type="ECO:0000256" key="2">
    <source>
        <dbReference type="ARBA" id="ARBA00022801"/>
    </source>
</evidence>
<dbReference type="InterPro" id="IPR050300">
    <property type="entry name" value="GDXG_lipolytic_enzyme"/>
</dbReference>
<dbReference type="PANTHER" id="PTHR48081:SF30">
    <property type="entry name" value="ACETYL-HYDROLASE LIPR-RELATED"/>
    <property type="match status" value="1"/>
</dbReference>
<evidence type="ECO:0000256" key="1">
    <source>
        <dbReference type="ARBA" id="ARBA00010515"/>
    </source>
</evidence>
<proteinExistence type="inferred from homology"/>
<evidence type="ECO:0000259" key="3">
    <source>
        <dbReference type="Pfam" id="PF01738"/>
    </source>
</evidence>
<dbReference type="SUPFAM" id="SSF53474">
    <property type="entry name" value="alpha/beta-Hydrolases"/>
    <property type="match status" value="1"/>
</dbReference>
<dbReference type="RefSeq" id="WP_338685513.1">
    <property type="nucleotide sequence ID" value="NZ_AP024702.1"/>
</dbReference>
<dbReference type="Proteomes" id="UP001374893">
    <property type="component" value="Chromosome"/>
</dbReference>
<keyword evidence="2" id="KW-0378">Hydrolase</keyword>
<evidence type="ECO:0000313" key="5">
    <source>
        <dbReference type="EMBL" id="BCX49064.1"/>
    </source>
</evidence>
<dbReference type="Gene3D" id="3.40.50.1820">
    <property type="entry name" value="alpha/beta hydrolase"/>
    <property type="match status" value="1"/>
</dbReference>
<dbReference type="InterPro" id="IPR049492">
    <property type="entry name" value="BD-FAE-like_dom"/>
</dbReference>
<dbReference type="InterPro" id="IPR002168">
    <property type="entry name" value="Lipase_GDXG_HIS_AS"/>
</dbReference>
<name>A0ABM7REQ1_9BACT</name>
<gene>
    <name evidence="5" type="ORF">HAHE_29720</name>
</gene>
<sequence>MTVPNLPRSKRFVATSTLVIGLASSALGKEWMKSSAFEPDLVEVYKKVGDTNLDLHIFYPDSKKPEQPTPGIVMFHGGGFRKGDPGAFFYFCDYLASRGMVAISARYRLGDQLDCLKDAKSAMRYVYTNSEKFGIDPKMLAGGGGSAGGHLAAGTATSKLINEETDDLSISPAPAALVLFNPILGHNDSVNRWKPEIRKDFRPWAGVHAKMPPTLCMWGEQDKFLSVEVMKEFQKKLTDVGVRCEIEIYPGQAHSFFDNDEEWVITTVGRADSFLASLGFLQGEPTIKEWVSKR</sequence>
<feature type="domain" description="Dienelactone hydrolase" evidence="3">
    <location>
        <begin position="213"/>
        <end position="263"/>
    </location>
</feature>
<evidence type="ECO:0000259" key="4">
    <source>
        <dbReference type="Pfam" id="PF20434"/>
    </source>
</evidence>
<keyword evidence="6" id="KW-1185">Reference proteome</keyword>
<dbReference type="InterPro" id="IPR029058">
    <property type="entry name" value="AB_hydrolase_fold"/>
</dbReference>
<reference evidence="5 6" key="1">
    <citation type="submission" date="2021-06" db="EMBL/GenBank/DDBJ databases">
        <title>Complete genome of Haloferula helveola possessing various polysaccharide degrading enzymes.</title>
        <authorList>
            <person name="Takami H."/>
            <person name="Huang C."/>
            <person name="Hamasaki K."/>
        </authorList>
    </citation>
    <scope>NUCLEOTIDE SEQUENCE [LARGE SCALE GENOMIC DNA]</scope>
    <source>
        <strain evidence="5 6">CN-1</strain>
    </source>
</reference>
<accession>A0ABM7REQ1</accession>
<dbReference type="PROSITE" id="PS01173">
    <property type="entry name" value="LIPASE_GDXG_HIS"/>
    <property type="match status" value="1"/>
</dbReference>
<evidence type="ECO:0000313" key="6">
    <source>
        <dbReference type="Proteomes" id="UP001374893"/>
    </source>
</evidence>
<organism evidence="5 6">
    <name type="scientific">Haloferula helveola</name>
    <dbReference type="NCBI Taxonomy" id="490095"/>
    <lineage>
        <taxon>Bacteria</taxon>
        <taxon>Pseudomonadati</taxon>
        <taxon>Verrucomicrobiota</taxon>
        <taxon>Verrucomicrobiia</taxon>
        <taxon>Verrucomicrobiales</taxon>
        <taxon>Verrucomicrobiaceae</taxon>
        <taxon>Haloferula</taxon>
    </lineage>
</organism>
<protein>
    <submittedName>
        <fullName evidence="5">Lipase</fullName>
    </submittedName>
</protein>
<dbReference type="Pfam" id="PF20434">
    <property type="entry name" value="BD-FAE"/>
    <property type="match status" value="1"/>
</dbReference>
<dbReference type="Pfam" id="PF01738">
    <property type="entry name" value="DLH"/>
    <property type="match status" value="1"/>
</dbReference>
<comment type="similarity">
    <text evidence="1">Belongs to the 'GDXG' lipolytic enzyme family.</text>
</comment>
<dbReference type="InterPro" id="IPR002925">
    <property type="entry name" value="Dienelactn_hydro"/>
</dbReference>
<dbReference type="PANTHER" id="PTHR48081">
    <property type="entry name" value="AB HYDROLASE SUPERFAMILY PROTEIN C4A8.06C"/>
    <property type="match status" value="1"/>
</dbReference>